<dbReference type="RefSeq" id="WP_005619181.1">
    <property type="nucleotide sequence ID" value="NZ_CP015233.1"/>
</dbReference>
<feature type="active site" description="Nucleophile" evidence="9">
    <location>
        <position position="166"/>
    </location>
</feature>
<dbReference type="PANTHER" id="PTHR30582:SF24">
    <property type="entry name" value="L,D-TRANSPEPTIDASE ERFK_SRFK-RELATED"/>
    <property type="match status" value="1"/>
</dbReference>
<evidence type="ECO:0000256" key="2">
    <source>
        <dbReference type="ARBA" id="ARBA00005992"/>
    </source>
</evidence>
<dbReference type="Pfam" id="PF03734">
    <property type="entry name" value="YkuD"/>
    <property type="match status" value="1"/>
</dbReference>
<dbReference type="InterPro" id="IPR038063">
    <property type="entry name" value="Transpep_catalytic_dom"/>
</dbReference>
<comment type="similarity">
    <text evidence="2">Belongs to the YkuD family.</text>
</comment>
<evidence type="ECO:0000313" key="12">
    <source>
        <dbReference type="EMBL" id="ANP43468.1"/>
    </source>
</evidence>
<dbReference type="InterPro" id="IPR005490">
    <property type="entry name" value="LD_TPept_cat_dom"/>
</dbReference>
<dbReference type="OrthoDB" id="9795305at2"/>
<feature type="domain" description="L,D-TPase catalytic" evidence="11">
    <location>
        <begin position="60"/>
        <end position="190"/>
    </location>
</feature>
<dbReference type="Gene3D" id="2.40.440.10">
    <property type="entry name" value="L,D-transpeptidase catalytic domain-like"/>
    <property type="match status" value="1"/>
</dbReference>
<keyword evidence="5" id="KW-0378">Hydrolase</keyword>
<dbReference type="Proteomes" id="UP000013243">
    <property type="component" value="Plasmid unnamed3"/>
</dbReference>
<geneLocation type="plasmid" evidence="12 13">
    <name>unnamed3</name>
</geneLocation>
<dbReference type="EMBL" id="CP015233">
    <property type="protein sequence ID" value="ANP43468.1"/>
    <property type="molecule type" value="Genomic_DNA"/>
</dbReference>
<evidence type="ECO:0000259" key="11">
    <source>
        <dbReference type="PROSITE" id="PS52029"/>
    </source>
</evidence>
<organism evidence="12 13">
    <name type="scientific">Tritonibacter mobilis F1926</name>
    <dbReference type="NCBI Taxonomy" id="1265309"/>
    <lineage>
        <taxon>Bacteria</taxon>
        <taxon>Pseudomonadati</taxon>
        <taxon>Pseudomonadota</taxon>
        <taxon>Alphaproteobacteria</taxon>
        <taxon>Rhodobacterales</taxon>
        <taxon>Paracoccaceae</taxon>
        <taxon>Tritonibacter</taxon>
    </lineage>
</organism>
<keyword evidence="3" id="KW-0328">Glycosyltransferase</keyword>
<dbReference type="UniPathway" id="UPA00219"/>
<dbReference type="GO" id="GO:0005576">
    <property type="term" value="C:extracellular region"/>
    <property type="evidence" value="ECO:0007669"/>
    <property type="project" value="TreeGrafter"/>
</dbReference>
<reference evidence="12 13" key="1">
    <citation type="journal article" date="2016" name="ISME J.">
        <title>Global occurrence and heterogeneity of the Roseobacter-clade species Ruegeria mobilis.</title>
        <authorList>
            <person name="Sonnenschein E."/>
            <person name="Gram L."/>
        </authorList>
    </citation>
    <scope>NUCLEOTIDE SEQUENCE [LARGE SCALE GENOMIC DNA]</scope>
    <source>
        <strain evidence="12 13">F1926</strain>
        <plasmid evidence="12 13">unnamed3</plasmid>
    </source>
</reference>
<keyword evidence="6 9" id="KW-0133">Cell shape</keyword>
<dbReference type="GO" id="GO:0071972">
    <property type="term" value="F:peptidoglycan L,D-transpeptidase activity"/>
    <property type="evidence" value="ECO:0007669"/>
    <property type="project" value="TreeGrafter"/>
</dbReference>
<evidence type="ECO:0000256" key="4">
    <source>
        <dbReference type="ARBA" id="ARBA00022679"/>
    </source>
</evidence>
<evidence type="ECO:0000256" key="9">
    <source>
        <dbReference type="PROSITE-ProRule" id="PRU01373"/>
    </source>
</evidence>
<evidence type="ECO:0000256" key="1">
    <source>
        <dbReference type="ARBA" id="ARBA00004752"/>
    </source>
</evidence>
<dbReference type="SUPFAM" id="SSF141523">
    <property type="entry name" value="L,D-transpeptidase catalytic domain-like"/>
    <property type="match status" value="1"/>
</dbReference>
<dbReference type="InterPro" id="IPR050979">
    <property type="entry name" value="LD-transpeptidase"/>
</dbReference>
<evidence type="ECO:0000256" key="10">
    <source>
        <dbReference type="SAM" id="SignalP"/>
    </source>
</evidence>
<evidence type="ECO:0000313" key="13">
    <source>
        <dbReference type="Proteomes" id="UP000013243"/>
    </source>
</evidence>
<dbReference type="GeneID" id="28252606"/>
<evidence type="ECO:0000256" key="8">
    <source>
        <dbReference type="ARBA" id="ARBA00023316"/>
    </source>
</evidence>
<gene>
    <name evidence="12" type="ORF">K529_022185</name>
</gene>
<keyword evidence="7 9" id="KW-0573">Peptidoglycan synthesis</keyword>
<feature type="active site" description="Proton donor/acceptor" evidence="9">
    <location>
        <position position="150"/>
    </location>
</feature>
<comment type="pathway">
    <text evidence="1 9">Cell wall biogenesis; peptidoglycan biosynthesis.</text>
</comment>
<dbReference type="GO" id="GO:0008360">
    <property type="term" value="P:regulation of cell shape"/>
    <property type="evidence" value="ECO:0007669"/>
    <property type="project" value="UniProtKB-UniRule"/>
</dbReference>
<keyword evidence="12" id="KW-0614">Plasmid</keyword>
<dbReference type="PROSITE" id="PS52029">
    <property type="entry name" value="LD_TPASE"/>
    <property type="match status" value="1"/>
</dbReference>
<feature type="chain" id="PRO_5008518561" evidence="10">
    <location>
        <begin position="25"/>
        <end position="190"/>
    </location>
</feature>
<dbReference type="PANTHER" id="PTHR30582">
    <property type="entry name" value="L,D-TRANSPEPTIDASE"/>
    <property type="match status" value="1"/>
</dbReference>
<feature type="signal peptide" evidence="10">
    <location>
        <begin position="1"/>
        <end position="24"/>
    </location>
</feature>
<keyword evidence="4" id="KW-0808">Transferase</keyword>
<protein>
    <submittedName>
        <fullName evidence="12">Peptidase</fullName>
    </submittedName>
</protein>
<proteinExistence type="inferred from homology"/>
<dbReference type="KEGG" id="rmb:K529_022185"/>
<name>A0A1B1AAC1_9RHOB</name>
<evidence type="ECO:0000256" key="6">
    <source>
        <dbReference type="ARBA" id="ARBA00022960"/>
    </source>
</evidence>
<evidence type="ECO:0000256" key="5">
    <source>
        <dbReference type="ARBA" id="ARBA00022801"/>
    </source>
</evidence>
<dbReference type="AlphaFoldDB" id="A0A1B1AAC1"/>
<evidence type="ECO:0000256" key="7">
    <source>
        <dbReference type="ARBA" id="ARBA00022984"/>
    </source>
</evidence>
<dbReference type="CDD" id="cd16913">
    <property type="entry name" value="YkuD_like"/>
    <property type="match status" value="1"/>
</dbReference>
<dbReference type="GO" id="GO:0071555">
    <property type="term" value="P:cell wall organization"/>
    <property type="evidence" value="ECO:0007669"/>
    <property type="project" value="UniProtKB-UniRule"/>
</dbReference>
<sequence length="190" mass="21485">MMTRKQTRVTRRAFTAGAAPAAFAAPSILRAQVDQTSVRRNISSFRTHAWQDHFDALDKGIIIADTVTRVMQHWTADGEMRIYPTSVPLSDELTKRGYTTVTFKDPEPDWTPTPSMRERDPSLPAYMPPGPDNPLGVRALPLSWTYYRIHGTHDTRKIGRRSSSGCIGLYNEQIIEVFERTPVGTQVRLI</sequence>
<dbReference type="GO" id="GO:0016757">
    <property type="term" value="F:glycosyltransferase activity"/>
    <property type="evidence" value="ECO:0007669"/>
    <property type="project" value="UniProtKB-KW"/>
</dbReference>
<keyword evidence="8 9" id="KW-0961">Cell wall biogenesis/degradation</keyword>
<dbReference type="GO" id="GO:0018104">
    <property type="term" value="P:peptidoglycan-protein cross-linking"/>
    <property type="evidence" value="ECO:0007669"/>
    <property type="project" value="TreeGrafter"/>
</dbReference>
<keyword evidence="10" id="KW-0732">Signal</keyword>
<accession>A0A1B1AAC1</accession>
<evidence type="ECO:0000256" key="3">
    <source>
        <dbReference type="ARBA" id="ARBA00022676"/>
    </source>
</evidence>